<dbReference type="Proteomes" id="UP001143480">
    <property type="component" value="Unassembled WGS sequence"/>
</dbReference>
<dbReference type="RefSeq" id="WP_261960354.1">
    <property type="nucleotide sequence ID" value="NZ_BAAAXA010000001.1"/>
</dbReference>
<evidence type="ECO:0000313" key="3">
    <source>
        <dbReference type="Proteomes" id="UP001143480"/>
    </source>
</evidence>
<name>A0A9W6KMF6_9ACTN</name>
<proteinExistence type="predicted"/>
<dbReference type="Pfam" id="PF07812">
    <property type="entry name" value="TfuA"/>
    <property type="match status" value="1"/>
</dbReference>
<feature type="domain" description="TfuA-like core" evidence="1">
    <location>
        <begin position="49"/>
        <end position="168"/>
    </location>
</feature>
<gene>
    <name evidence="2" type="ORF">GCM10017581_064730</name>
</gene>
<evidence type="ECO:0000313" key="2">
    <source>
        <dbReference type="EMBL" id="GLL04726.1"/>
    </source>
</evidence>
<protein>
    <recommendedName>
        <fullName evidence="1">TfuA-like core domain-containing protein</fullName>
    </recommendedName>
</protein>
<accession>A0A9W6KMF6</accession>
<evidence type="ECO:0000259" key="1">
    <source>
        <dbReference type="Pfam" id="PF07812"/>
    </source>
</evidence>
<reference evidence="2" key="1">
    <citation type="journal article" date="2014" name="Int. J. Syst. Evol. Microbiol.">
        <title>Complete genome sequence of Corynebacterium casei LMG S-19264T (=DSM 44701T), isolated from a smear-ripened cheese.</title>
        <authorList>
            <consortium name="US DOE Joint Genome Institute (JGI-PGF)"/>
            <person name="Walter F."/>
            <person name="Albersmeier A."/>
            <person name="Kalinowski J."/>
            <person name="Ruckert C."/>
        </authorList>
    </citation>
    <scope>NUCLEOTIDE SEQUENCE</scope>
    <source>
        <strain evidence="2">VKM Ac-1321</strain>
    </source>
</reference>
<keyword evidence="3" id="KW-1185">Reference proteome</keyword>
<comment type="caution">
    <text evidence="2">The sequence shown here is derived from an EMBL/GenBank/DDBJ whole genome shotgun (WGS) entry which is preliminary data.</text>
</comment>
<dbReference type="EMBL" id="BSFP01000049">
    <property type="protein sequence ID" value="GLL04726.1"/>
    <property type="molecule type" value="Genomic_DNA"/>
</dbReference>
<organism evidence="2 3">
    <name type="scientific">Dactylosporangium matsuzakiense</name>
    <dbReference type="NCBI Taxonomy" id="53360"/>
    <lineage>
        <taxon>Bacteria</taxon>
        <taxon>Bacillati</taxon>
        <taxon>Actinomycetota</taxon>
        <taxon>Actinomycetes</taxon>
        <taxon>Micromonosporales</taxon>
        <taxon>Micromonosporaceae</taxon>
        <taxon>Dactylosporangium</taxon>
    </lineage>
</organism>
<sequence>MTDHVFVGPSLDAATVHALLPGAHVHPPVAHGDLLALPAAPGDRVFLIDGLFMQAAPVRHREILALLERGVAVAGSSSMGALRAAELWRFGMRGIGEVFRLYAEGVIDGDDEVAMAYAPADEGYRALSEPLVNIRLALRDAGAAGVITAEEEQSLVDAARALPFRARSYRALAGSGGPASDTFLDWLHHHPRDAKAADARLLLRSAATIAPPGPADDPALHVHSSFYVAWQVRSTGRQVGDAWISEHDIIVVLMLLHPQYPQLHRRDTLAAVAGVSPADPRAERLALDAARERGILDHAWSPEPGLDADERLLRVLARGFGTVGDQAIAGHLLPAALDTEENWRVAAQFIADAELVNARLPRPDPHVPQTRRRFSDERIDGAFAKAWGVDAAGFETAVWDRGLRSVEEFRVVAERFVAGLRMFGTPKFPRMEP</sequence>
<dbReference type="AlphaFoldDB" id="A0A9W6KMF6"/>
<reference evidence="2" key="2">
    <citation type="submission" date="2023-01" db="EMBL/GenBank/DDBJ databases">
        <authorList>
            <person name="Sun Q."/>
            <person name="Evtushenko L."/>
        </authorList>
    </citation>
    <scope>NUCLEOTIDE SEQUENCE</scope>
    <source>
        <strain evidence="2">VKM Ac-1321</strain>
    </source>
</reference>
<dbReference type="InterPro" id="IPR012924">
    <property type="entry name" value="TfuA_core"/>
</dbReference>